<dbReference type="HAMAP" id="MF_00274">
    <property type="entry name" value="DNA_YbaB_EbfC"/>
    <property type="match status" value="1"/>
</dbReference>
<keyword evidence="1 2" id="KW-0238">DNA-binding</keyword>
<organism evidence="4 5">
    <name type="scientific">Elstera litoralis</name>
    <dbReference type="NCBI Taxonomy" id="552518"/>
    <lineage>
        <taxon>Bacteria</taxon>
        <taxon>Pseudomonadati</taxon>
        <taxon>Pseudomonadota</taxon>
        <taxon>Alphaproteobacteria</taxon>
        <taxon>Rhodospirillales</taxon>
        <taxon>Rhodospirillaceae</taxon>
        <taxon>Elstera</taxon>
    </lineage>
</organism>
<comment type="subunit">
    <text evidence="2">Homodimer.</text>
</comment>
<gene>
    <name evidence="4" type="ORF">VZ95_16980</name>
</gene>
<dbReference type="PANTHER" id="PTHR33449">
    <property type="entry name" value="NUCLEOID-ASSOCIATED PROTEIN YBAB"/>
    <property type="match status" value="1"/>
</dbReference>
<comment type="subcellular location">
    <subcellularLocation>
        <location evidence="2">Cytoplasm</location>
        <location evidence="2">Nucleoid</location>
    </subcellularLocation>
</comment>
<dbReference type="GO" id="GO:0043590">
    <property type="term" value="C:bacterial nucleoid"/>
    <property type="evidence" value="ECO:0007669"/>
    <property type="project" value="UniProtKB-UniRule"/>
</dbReference>
<dbReference type="Pfam" id="PF02575">
    <property type="entry name" value="YbaB_DNA_bd"/>
    <property type="match status" value="1"/>
</dbReference>
<dbReference type="PANTHER" id="PTHR33449:SF1">
    <property type="entry name" value="NUCLEOID-ASSOCIATED PROTEIN YBAB"/>
    <property type="match status" value="1"/>
</dbReference>
<accession>A0A0F3IPM8</accession>
<dbReference type="Proteomes" id="UP000033774">
    <property type="component" value="Unassembled WGS sequence"/>
</dbReference>
<evidence type="ECO:0000313" key="4">
    <source>
        <dbReference type="EMBL" id="KJV08562.1"/>
    </source>
</evidence>
<dbReference type="NCBIfam" id="TIGR00103">
    <property type="entry name" value="DNA_YbaB_EbfC"/>
    <property type="match status" value="1"/>
</dbReference>
<comment type="similarity">
    <text evidence="2">Belongs to the YbaB/EbfC family.</text>
</comment>
<evidence type="ECO:0000256" key="3">
    <source>
        <dbReference type="SAM" id="MobiDB-lite"/>
    </source>
</evidence>
<evidence type="ECO:0000256" key="1">
    <source>
        <dbReference type="ARBA" id="ARBA00023125"/>
    </source>
</evidence>
<dbReference type="InterPro" id="IPR036894">
    <property type="entry name" value="YbaB-like_sf"/>
</dbReference>
<dbReference type="InterPro" id="IPR004401">
    <property type="entry name" value="YbaB/EbfC"/>
</dbReference>
<keyword evidence="5" id="KW-1185">Reference proteome</keyword>
<keyword evidence="2" id="KW-0963">Cytoplasm</keyword>
<dbReference type="GO" id="GO:0005829">
    <property type="term" value="C:cytosol"/>
    <property type="evidence" value="ECO:0007669"/>
    <property type="project" value="TreeGrafter"/>
</dbReference>
<evidence type="ECO:0000313" key="5">
    <source>
        <dbReference type="Proteomes" id="UP000033774"/>
    </source>
</evidence>
<reference evidence="4 5" key="1">
    <citation type="submission" date="2015-03" db="EMBL/GenBank/DDBJ databases">
        <title>Draft genome sequence of Elstera litoralis.</title>
        <authorList>
            <person name="Rahalkar M.C."/>
            <person name="Dhakephalkar P.K."/>
            <person name="Pore S.D."/>
            <person name="Arora P."/>
            <person name="Kapse N.G."/>
            <person name="Pandit P.S."/>
        </authorList>
    </citation>
    <scope>NUCLEOTIDE SEQUENCE [LARGE SCALE GENOMIC DNA]</scope>
    <source>
        <strain evidence="4 5">Dia-1</strain>
    </source>
</reference>
<feature type="region of interest" description="Disordered" evidence="3">
    <location>
        <begin position="1"/>
        <end position="39"/>
    </location>
</feature>
<dbReference type="PATRIC" id="fig|552518.3.peg.3398"/>
<dbReference type="SUPFAM" id="SSF82607">
    <property type="entry name" value="YbaB-like"/>
    <property type="match status" value="1"/>
</dbReference>
<name>A0A0F3IPM8_9PROT</name>
<dbReference type="EMBL" id="LAJY01000535">
    <property type="protein sequence ID" value="KJV08562.1"/>
    <property type="molecule type" value="Genomic_DNA"/>
</dbReference>
<comment type="caution">
    <text evidence="4">The sequence shown here is derived from an EMBL/GenBank/DDBJ whole genome shotgun (WGS) entry which is preliminary data.</text>
</comment>
<dbReference type="PIRSF" id="PIRSF004555">
    <property type="entry name" value="UCP004555"/>
    <property type="match status" value="1"/>
</dbReference>
<protein>
    <recommendedName>
        <fullName evidence="2">Nucleoid-associated protein VZ95_16980</fullName>
    </recommendedName>
</protein>
<dbReference type="AlphaFoldDB" id="A0A0F3IPM8"/>
<sequence length="107" mass="11422">MKNFGQMMKQAQQMQTKMAEMQAKLESAEVDGQSGGGMVKVRVNGKGDLKKISIDKSLCDPNEVEMLEDLILAAVNDAKGKTEALAADQMAALTGGLKLPPGIKLPF</sequence>
<feature type="compositionally biased region" description="Low complexity" evidence="3">
    <location>
        <begin position="1"/>
        <end position="24"/>
    </location>
</feature>
<dbReference type="RefSeq" id="WP_045776910.1">
    <property type="nucleotide sequence ID" value="NZ_LAJY01000535.1"/>
</dbReference>
<dbReference type="Gene3D" id="3.30.1310.10">
    <property type="entry name" value="Nucleoid-associated protein YbaB-like domain"/>
    <property type="match status" value="1"/>
</dbReference>
<dbReference type="GO" id="GO:0003677">
    <property type="term" value="F:DNA binding"/>
    <property type="evidence" value="ECO:0007669"/>
    <property type="project" value="UniProtKB-UniRule"/>
</dbReference>
<proteinExistence type="inferred from homology"/>
<comment type="function">
    <text evidence="2">Binds to DNA and alters its conformation. May be involved in regulation of gene expression, nucleoid organization and DNA protection.</text>
</comment>
<dbReference type="OrthoDB" id="9803080at2"/>
<evidence type="ECO:0000256" key="2">
    <source>
        <dbReference type="HAMAP-Rule" id="MF_00274"/>
    </source>
</evidence>